<dbReference type="eggNOG" id="COG1073">
    <property type="taxonomic scope" value="Bacteria"/>
</dbReference>
<feature type="domain" description="Serine aminopeptidase S33" evidence="2">
    <location>
        <begin position="90"/>
        <end position="188"/>
    </location>
</feature>
<dbReference type="PANTHER" id="PTHR43358:SF4">
    <property type="entry name" value="ALPHA_BETA HYDROLASE FOLD-1 DOMAIN-CONTAINING PROTEIN"/>
    <property type="match status" value="1"/>
</dbReference>
<dbReference type="PROSITE" id="PS51257">
    <property type="entry name" value="PROKAR_LIPOPROTEIN"/>
    <property type="match status" value="1"/>
</dbReference>
<keyword evidence="4" id="KW-1185">Reference proteome</keyword>
<dbReference type="HOGENOM" id="CLU_029375_6_3_9"/>
<dbReference type="Pfam" id="PF12146">
    <property type="entry name" value="Hydrolase_4"/>
    <property type="match status" value="1"/>
</dbReference>
<dbReference type="Gene3D" id="3.40.50.1820">
    <property type="entry name" value="alpha/beta hydrolase"/>
    <property type="match status" value="1"/>
</dbReference>
<name>E7G848_9FIRM</name>
<gene>
    <name evidence="3" type="ORF">HMPREF9488_00936</name>
</gene>
<dbReference type="OrthoDB" id="9776685at2"/>
<dbReference type="EMBL" id="ADKX01000015">
    <property type="protein sequence ID" value="EFW05767.1"/>
    <property type="molecule type" value="Genomic_DNA"/>
</dbReference>
<proteinExistence type="predicted"/>
<evidence type="ECO:0000313" key="4">
    <source>
        <dbReference type="Proteomes" id="UP000003157"/>
    </source>
</evidence>
<keyword evidence="1" id="KW-0472">Membrane</keyword>
<organism evidence="3 4">
    <name type="scientific">Coprobacillus cateniformis</name>
    <dbReference type="NCBI Taxonomy" id="100884"/>
    <lineage>
        <taxon>Bacteria</taxon>
        <taxon>Bacillati</taxon>
        <taxon>Bacillota</taxon>
        <taxon>Erysipelotrichia</taxon>
        <taxon>Erysipelotrichales</taxon>
        <taxon>Coprobacillaceae</taxon>
        <taxon>Coprobacillus</taxon>
    </lineage>
</organism>
<comment type="caution">
    <text evidence="3">The sequence shown here is derived from an EMBL/GenBank/DDBJ whole genome shotgun (WGS) entry which is preliminary data.</text>
</comment>
<dbReference type="InterPro" id="IPR029058">
    <property type="entry name" value="AB_hydrolase_fold"/>
</dbReference>
<dbReference type="InterPro" id="IPR052920">
    <property type="entry name" value="DNA-binding_regulatory"/>
</dbReference>
<evidence type="ECO:0000313" key="3">
    <source>
        <dbReference type="EMBL" id="EFW05767.1"/>
    </source>
</evidence>
<dbReference type="PANTHER" id="PTHR43358">
    <property type="entry name" value="ALPHA/BETA-HYDROLASE"/>
    <property type="match status" value="1"/>
</dbReference>
<sequence>MKKIAKIITVTMIIIVLFISCISLYVGNYLYDYTLNPYSKHNISEKIETNEEVAQESRQWLSENSVNVSLKSQDDLNLHAAYIDQNSHIYMIMVHGYRGDGASIISPIKQMKKAGYNLLIPDLRGHGFSEGDYIGMGWDDREDIIQWIDYLLSKDPHASIILYGVSMGGATVMDVAGEKLPHQVKAIIEDCGYTSVWDIFKAHIDMNNIESEVALHMASLVTKIRAGYYLEDVRPIEQVKKSQTPMLFIHGAEDNFVPFSMVNELYNAATCPKEKLVIQGAGHANSCSVNSELYYQTIFRFIEKYE</sequence>
<accession>E7G848</accession>
<dbReference type="InterPro" id="IPR022742">
    <property type="entry name" value="Hydrolase_4"/>
</dbReference>
<keyword evidence="1" id="KW-0812">Transmembrane</keyword>
<protein>
    <recommendedName>
        <fullName evidence="2">Serine aminopeptidase S33 domain-containing protein</fullName>
    </recommendedName>
</protein>
<dbReference type="AlphaFoldDB" id="E7G848"/>
<evidence type="ECO:0000256" key="1">
    <source>
        <dbReference type="SAM" id="Phobius"/>
    </source>
</evidence>
<keyword evidence="1" id="KW-1133">Transmembrane helix</keyword>
<reference evidence="3 4" key="1">
    <citation type="submission" date="2010-12" db="EMBL/GenBank/DDBJ databases">
        <title>The Genome Sequence of Coprobacillus sp. strain 29_1.</title>
        <authorList>
            <consortium name="The Broad Institute Genome Sequencing Platform"/>
            <person name="Earl A."/>
            <person name="Ward D."/>
            <person name="Feldgarden M."/>
            <person name="Gevers D."/>
            <person name="Daigneault M."/>
            <person name="Sibley C.D."/>
            <person name="White A."/>
            <person name="Strauss J."/>
            <person name="Allen-Vercoe E."/>
            <person name="Young S.K."/>
            <person name="Zeng Q."/>
            <person name="Gargeya S."/>
            <person name="Fitzgerald M."/>
            <person name="Haas B."/>
            <person name="Abouelleil A."/>
            <person name="Alvarado L."/>
            <person name="Arachchi H.M."/>
            <person name="Berlin A."/>
            <person name="Brown A."/>
            <person name="Chapman S.B."/>
            <person name="Chen Z."/>
            <person name="Dunbar C."/>
            <person name="Freedman E."/>
            <person name="Gearin G."/>
            <person name="Gellesch M."/>
            <person name="Goldberg J."/>
            <person name="Griggs A."/>
            <person name="Gujja S."/>
            <person name="Heilman E."/>
            <person name="Heiman D."/>
            <person name="Howarth C."/>
            <person name="Larson L."/>
            <person name="Lui A."/>
            <person name="MacDonald P.J.P."/>
            <person name="Mehta T."/>
            <person name="Montmayeur A."/>
            <person name="Murphy C."/>
            <person name="Neiman D."/>
            <person name="Pearson M."/>
            <person name="Priest M."/>
            <person name="Roberts A."/>
            <person name="Saif S."/>
            <person name="Shea T."/>
            <person name="Shenoy N."/>
            <person name="Sisk P."/>
            <person name="Stolte C."/>
            <person name="Sykes S."/>
            <person name="White J."/>
            <person name="Yandava C."/>
            <person name="Nusbaum C."/>
            <person name="Birren B."/>
        </authorList>
    </citation>
    <scope>NUCLEOTIDE SEQUENCE [LARGE SCALE GENOMIC DNA]</scope>
    <source>
        <strain evidence="3 4">29_1</strain>
    </source>
</reference>
<dbReference type="SUPFAM" id="SSF53474">
    <property type="entry name" value="alpha/beta-Hydrolases"/>
    <property type="match status" value="1"/>
</dbReference>
<dbReference type="RefSeq" id="WP_008788052.1">
    <property type="nucleotide sequence ID" value="NZ_AKCB01000002.1"/>
</dbReference>
<dbReference type="STRING" id="100884.GCA_000269565_02782"/>
<dbReference type="GeneID" id="78230586"/>
<dbReference type="Proteomes" id="UP000003157">
    <property type="component" value="Unassembled WGS sequence"/>
</dbReference>
<feature type="transmembrane region" description="Helical" evidence="1">
    <location>
        <begin position="7"/>
        <end position="31"/>
    </location>
</feature>
<evidence type="ECO:0000259" key="2">
    <source>
        <dbReference type="Pfam" id="PF12146"/>
    </source>
</evidence>